<dbReference type="EMBL" id="HBIO01030566">
    <property type="protein sequence ID" value="CAE0478560.1"/>
    <property type="molecule type" value="Transcribed_RNA"/>
</dbReference>
<evidence type="ECO:0000256" key="7">
    <source>
        <dbReference type="SAM" id="Phobius"/>
    </source>
</evidence>
<feature type="region of interest" description="Disordered" evidence="6">
    <location>
        <begin position="46"/>
        <end position="72"/>
    </location>
</feature>
<feature type="transmembrane region" description="Helical" evidence="7">
    <location>
        <begin position="486"/>
        <end position="508"/>
    </location>
</feature>
<feature type="compositionally biased region" description="Basic and acidic residues" evidence="6">
    <location>
        <begin position="61"/>
        <end position="70"/>
    </location>
</feature>
<feature type="transmembrane region" description="Helical" evidence="7">
    <location>
        <begin position="265"/>
        <end position="285"/>
    </location>
</feature>
<evidence type="ECO:0000256" key="5">
    <source>
        <dbReference type="ARBA" id="ARBA00023136"/>
    </source>
</evidence>
<feature type="transmembrane region" description="Helical" evidence="7">
    <location>
        <begin position="207"/>
        <end position="227"/>
    </location>
</feature>
<feature type="transmembrane region" description="Helical" evidence="7">
    <location>
        <begin position="385"/>
        <end position="407"/>
    </location>
</feature>
<dbReference type="GO" id="GO:0042910">
    <property type="term" value="F:xenobiotic transmembrane transporter activity"/>
    <property type="evidence" value="ECO:0007669"/>
    <property type="project" value="InterPro"/>
</dbReference>
<keyword evidence="4 7" id="KW-1133">Transmembrane helix</keyword>
<sequence length="512" mass="54346">MHVNKCSIRIVFLAASVLLSNLIATEGFAVPRLRSSHGHVTTKVYNSGSASAEDGTNDFQSESRETKESVSKASAKSKTEMLYFAIPALGIFLASPLLSNIDNAFVGKTVGTVGLAALSPATICTDQMLYLFSFLSRATTGIVSRAYSSKETEEERIAAARDSASTPLTFAIMSGILLSFFYAICTPKMLMLLNVEPALRPAAASYVYWRGAIATFALVQSVCLSTLLATQDVITPLKIVSLAAVVNIVGDSFLCVYPLRWGVAGAAAATAFATVFSSGKMLMNLAKRKLLPRISIPKLSDLKELLAYVGPLFIITICRLIGFTSMQRRAMTFGTVPLAAYQICVNAMIFFLLFGEPLSQLQQTQLPALLSAGDRESTKSTMKSVLTLASYTALGVGAVTFATLTLGSGLFSSDPLVQGFVKKTAPAVSFAVMQTIMTASLDGAMLASRDFTFIILVGLLTCGIQLVLSSRCGNLSAIFGAFTLRLAVYCIAVLARIACGGGALGNVLKTRK</sequence>
<feature type="transmembrane region" description="Helical" evidence="7">
    <location>
        <begin position="305"/>
        <end position="326"/>
    </location>
</feature>
<dbReference type="GO" id="GO:0016020">
    <property type="term" value="C:membrane"/>
    <property type="evidence" value="ECO:0007669"/>
    <property type="project" value="UniProtKB-SubCell"/>
</dbReference>
<reference evidence="9" key="1">
    <citation type="submission" date="2021-01" db="EMBL/GenBank/DDBJ databases">
        <authorList>
            <person name="Corre E."/>
            <person name="Pelletier E."/>
            <person name="Niang G."/>
            <person name="Scheremetjew M."/>
            <person name="Finn R."/>
            <person name="Kale V."/>
            <person name="Holt S."/>
            <person name="Cochrane G."/>
            <person name="Meng A."/>
            <person name="Brown T."/>
            <person name="Cohen L."/>
        </authorList>
    </citation>
    <scope>NUCLEOTIDE SEQUENCE</scope>
    <source>
        <strain evidence="9">MM31A-1</strain>
    </source>
</reference>
<feature type="signal peptide" evidence="8">
    <location>
        <begin position="1"/>
        <end position="27"/>
    </location>
</feature>
<dbReference type="PANTHER" id="PTHR42893:SF9">
    <property type="entry name" value="PROTEIN DETOXIFICATION 46, CHLOROPLASTIC"/>
    <property type="match status" value="1"/>
</dbReference>
<feature type="chain" id="PRO_5031102704" description="Polysaccharide biosynthesis protein C-terminal domain-containing protein" evidence="8">
    <location>
        <begin position="28"/>
        <end position="512"/>
    </location>
</feature>
<dbReference type="InterPro" id="IPR044644">
    <property type="entry name" value="DinF-like"/>
</dbReference>
<accession>A0A7S3QIJ8</accession>
<evidence type="ECO:0000256" key="3">
    <source>
        <dbReference type="ARBA" id="ARBA00022692"/>
    </source>
</evidence>
<feature type="transmembrane region" description="Helical" evidence="7">
    <location>
        <begin position="453"/>
        <end position="480"/>
    </location>
</feature>
<dbReference type="Pfam" id="PF01554">
    <property type="entry name" value="MatE"/>
    <property type="match status" value="1"/>
</dbReference>
<feature type="transmembrane region" description="Helical" evidence="7">
    <location>
        <begin position="239"/>
        <end position="259"/>
    </location>
</feature>
<feature type="transmembrane region" description="Helical" evidence="7">
    <location>
        <begin position="168"/>
        <end position="195"/>
    </location>
</feature>
<gene>
    <name evidence="9" type="ORF">CDEB00056_LOCUS23413</name>
</gene>
<evidence type="ECO:0000256" key="6">
    <source>
        <dbReference type="SAM" id="MobiDB-lite"/>
    </source>
</evidence>
<comment type="similarity">
    <text evidence="2">Belongs to the multi antimicrobial extrusion (MATE) (TC 2.A.66.1) family.</text>
</comment>
<dbReference type="AlphaFoldDB" id="A0A7S3QIJ8"/>
<dbReference type="InterPro" id="IPR002528">
    <property type="entry name" value="MATE_fam"/>
</dbReference>
<organism evidence="9">
    <name type="scientific">Chaetoceros debilis</name>
    <dbReference type="NCBI Taxonomy" id="122233"/>
    <lineage>
        <taxon>Eukaryota</taxon>
        <taxon>Sar</taxon>
        <taxon>Stramenopiles</taxon>
        <taxon>Ochrophyta</taxon>
        <taxon>Bacillariophyta</taxon>
        <taxon>Coscinodiscophyceae</taxon>
        <taxon>Chaetocerotophycidae</taxon>
        <taxon>Chaetocerotales</taxon>
        <taxon>Chaetocerotaceae</taxon>
        <taxon>Chaetoceros</taxon>
    </lineage>
</organism>
<protein>
    <recommendedName>
        <fullName evidence="10">Polysaccharide biosynthesis protein C-terminal domain-containing protein</fullName>
    </recommendedName>
</protein>
<proteinExistence type="inferred from homology"/>
<feature type="transmembrane region" description="Helical" evidence="7">
    <location>
        <begin position="81"/>
        <end position="98"/>
    </location>
</feature>
<feature type="transmembrane region" description="Helical" evidence="7">
    <location>
        <begin position="338"/>
        <end position="355"/>
    </location>
</feature>
<evidence type="ECO:0000256" key="4">
    <source>
        <dbReference type="ARBA" id="ARBA00022989"/>
    </source>
</evidence>
<evidence type="ECO:0000256" key="8">
    <source>
        <dbReference type="SAM" id="SignalP"/>
    </source>
</evidence>
<keyword evidence="8" id="KW-0732">Signal</keyword>
<keyword evidence="3 7" id="KW-0812">Transmembrane</keyword>
<evidence type="ECO:0000256" key="1">
    <source>
        <dbReference type="ARBA" id="ARBA00004141"/>
    </source>
</evidence>
<evidence type="ECO:0000313" key="9">
    <source>
        <dbReference type="EMBL" id="CAE0478560.1"/>
    </source>
</evidence>
<name>A0A7S3QIJ8_9STRA</name>
<comment type="subcellular location">
    <subcellularLocation>
        <location evidence="1">Membrane</location>
        <topology evidence="1">Multi-pass membrane protein</topology>
    </subcellularLocation>
</comment>
<evidence type="ECO:0008006" key="10">
    <source>
        <dbReference type="Google" id="ProtNLM"/>
    </source>
</evidence>
<dbReference type="GO" id="GO:0015297">
    <property type="term" value="F:antiporter activity"/>
    <property type="evidence" value="ECO:0007669"/>
    <property type="project" value="InterPro"/>
</dbReference>
<dbReference type="PANTHER" id="PTHR42893">
    <property type="entry name" value="PROTEIN DETOXIFICATION 44, CHLOROPLASTIC-RELATED"/>
    <property type="match status" value="1"/>
</dbReference>
<keyword evidence="5 7" id="KW-0472">Membrane</keyword>
<evidence type="ECO:0000256" key="2">
    <source>
        <dbReference type="ARBA" id="ARBA00010199"/>
    </source>
</evidence>